<dbReference type="EMBL" id="DXIE01000056">
    <property type="protein sequence ID" value="HIV63009.1"/>
    <property type="molecule type" value="Genomic_DNA"/>
</dbReference>
<protein>
    <submittedName>
        <fullName evidence="1">Uncharacterized protein</fullName>
    </submittedName>
</protein>
<evidence type="ECO:0000313" key="2">
    <source>
        <dbReference type="Proteomes" id="UP000886808"/>
    </source>
</evidence>
<gene>
    <name evidence="1" type="ORF">H9746_09280</name>
</gene>
<reference evidence="1" key="1">
    <citation type="journal article" date="2021" name="PeerJ">
        <title>Extensive microbial diversity within the chicken gut microbiome revealed by metagenomics and culture.</title>
        <authorList>
            <person name="Gilroy R."/>
            <person name="Ravi A."/>
            <person name="Getino M."/>
            <person name="Pursley I."/>
            <person name="Horton D.L."/>
            <person name="Alikhan N.F."/>
            <person name="Baker D."/>
            <person name="Gharbi K."/>
            <person name="Hall N."/>
            <person name="Watson M."/>
            <person name="Adriaenssens E.M."/>
            <person name="Foster-Nyarko E."/>
            <person name="Jarju S."/>
            <person name="Secka A."/>
            <person name="Antonio M."/>
            <person name="Oren A."/>
            <person name="Chaudhuri R.R."/>
            <person name="La Ragione R."/>
            <person name="Hildebrand F."/>
            <person name="Pallen M.J."/>
        </authorList>
    </citation>
    <scope>NUCLEOTIDE SEQUENCE</scope>
    <source>
        <strain evidence="1">CHK193-4272</strain>
    </source>
</reference>
<dbReference type="Proteomes" id="UP000886808">
    <property type="component" value="Unassembled WGS sequence"/>
</dbReference>
<evidence type="ECO:0000313" key="1">
    <source>
        <dbReference type="EMBL" id="HIV63009.1"/>
    </source>
</evidence>
<name>A0A9D1PK49_9FIRM</name>
<organism evidence="1 2">
    <name type="scientific">Candidatus Butyricicoccus avistercoris</name>
    <dbReference type="NCBI Taxonomy" id="2838518"/>
    <lineage>
        <taxon>Bacteria</taxon>
        <taxon>Bacillati</taxon>
        <taxon>Bacillota</taxon>
        <taxon>Clostridia</taxon>
        <taxon>Eubacteriales</taxon>
        <taxon>Butyricicoccaceae</taxon>
        <taxon>Butyricicoccus</taxon>
    </lineage>
</organism>
<comment type="caution">
    <text evidence="1">The sequence shown here is derived from an EMBL/GenBank/DDBJ whole genome shotgun (WGS) entry which is preliminary data.</text>
</comment>
<sequence length="73" mass="8477">MYPNLLGQKAYHHLSNDDMARIIGVSRNSFDTKMKTGRFNVKECKALCNYFNKSFYFLFATNEEVDGVSQKEN</sequence>
<proteinExistence type="predicted"/>
<reference evidence="1" key="2">
    <citation type="submission" date="2021-04" db="EMBL/GenBank/DDBJ databases">
        <authorList>
            <person name="Gilroy R."/>
        </authorList>
    </citation>
    <scope>NUCLEOTIDE SEQUENCE</scope>
    <source>
        <strain evidence="1">CHK193-4272</strain>
    </source>
</reference>
<dbReference type="AlphaFoldDB" id="A0A9D1PK49"/>
<accession>A0A9D1PK49</accession>